<feature type="compositionally biased region" description="Polar residues" evidence="13">
    <location>
        <begin position="299"/>
        <end position="308"/>
    </location>
</feature>
<keyword evidence="3" id="KW-0202">Cytokine</keyword>
<evidence type="ECO:0000256" key="2">
    <source>
        <dbReference type="ARBA" id="ARBA00005851"/>
    </source>
</evidence>
<dbReference type="Pfam" id="PF01187">
    <property type="entry name" value="MIF"/>
    <property type="match status" value="1"/>
</dbReference>
<feature type="region of interest" description="Disordered" evidence="13">
    <location>
        <begin position="268"/>
        <end position="316"/>
    </location>
</feature>
<evidence type="ECO:0000256" key="13">
    <source>
        <dbReference type="SAM" id="MobiDB-lite"/>
    </source>
</evidence>
<comment type="similarity">
    <text evidence="2">Belongs to the MIF family.</text>
</comment>
<evidence type="ECO:0000256" key="1">
    <source>
        <dbReference type="ARBA" id="ARBA00004613"/>
    </source>
</evidence>
<accession>A0ABR3P7S7</accession>
<dbReference type="RefSeq" id="XP_069198496.1">
    <property type="nucleotide sequence ID" value="XM_069348029.1"/>
</dbReference>
<dbReference type="InterPro" id="IPR014347">
    <property type="entry name" value="Tautomerase/MIF_sf"/>
</dbReference>
<dbReference type="GeneID" id="95976348"/>
<dbReference type="Gene3D" id="3.30.429.10">
    <property type="entry name" value="Macrophage Migration Inhibitory Factor"/>
    <property type="match status" value="1"/>
</dbReference>
<dbReference type="SUPFAM" id="SSF55331">
    <property type="entry name" value="Tautomerase/MIF"/>
    <property type="match status" value="1"/>
</dbReference>
<evidence type="ECO:0000313" key="14">
    <source>
        <dbReference type="EMBL" id="KAL1302220.1"/>
    </source>
</evidence>
<comment type="catalytic activity">
    <reaction evidence="7">
        <text>L-dopachrome = 5,6-dihydroxyindole-2-carboxylate</text>
        <dbReference type="Rhea" id="RHEA:13041"/>
        <dbReference type="ChEBI" id="CHEBI:16875"/>
        <dbReference type="ChEBI" id="CHEBI:57509"/>
        <dbReference type="EC" id="5.3.3.12"/>
    </reaction>
</comment>
<dbReference type="PANTHER" id="PTHR11954:SF6">
    <property type="entry name" value="MACROPHAGE MIGRATION INHIBITORY FACTOR"/>
    <property type="match status" value="1"/>
</dbReference>
<comment type="subcellular location">
    <subcellularLocation>
        <location evidence="1">Secreted</location>
    </subcellularLocation>
</comment>
<comment type="caution">
    <text evidence="14">The sequence shown here is derived from an EMBL/GenBank/DDBJ whole genome shotgun (WGS) entry which is preliminary data.</text>
</comment>
<evidence type="ECO:0000256" key="11">
    <source>
        <dbReference type="ARBA" id="ARBA00041912"/>
    </source>
</evidence>
<dbReference type="PANTHER" id="PTHR11954">
    <property type="entry name" value="D-DOPACHROME DECARBOXYLASE"/>
    <property type="match status" value="1"/>
</dbReference>
<sequence length="331" mass="36457">MELKTTIQDLNNGISPTLSRISSQKKDDFGLTTSIDGERKLMQYLEDRLTYEIGHSTSALHRIHRDSPVIAELRTNVIVKDEYTLVTDMSYHLSTRFSCPESSIMINLDHSACLLHAGSFEPAYILTISAIPSHIHASSNKRNSALVQSFMADVLSVPPERGVLRFVAIPEESLAYNGTTILAEIERFERQQQAEEASIMTKRSLVRGSRRSFTTPKLPSSRPETPRIPDSIADGGSPVRPYLSTYTSATSQVTNGTSVGSKQATVAALPGNNSKPLNGVLKDNSTSSTRQSKRKSLGYNFTSTSSYSLKDAEPMPKVNKRKSILAVFRKS</sequence>
<evidence type="ECO:0000256" key="5">
    <source>
        <dbReference type="ARBA" id="ARBA00023235"/>
    </source>
</evidence>
<dbReference type="EMBL" id="JBFMKM010000012">
    <property type="protein sequence ID" value="KAL1302220.1"/>
    <property type="molecule type" value="Genomic_DNA"/>
</dbReference>
<organism evidence="14 15">
    <name type="scientific">Neodothiora populina</name>
    <dbReference type="NCBI Taxonomy" id="2781224"/>
    <lineage>
        <taxon>Eukaryota</taxon>
        <taxon>Fungi</taxon>
        <taxon>Dikarya</taxon>
        <taxon>Ascomycota</taxon>
        <taxon>Pezizomycotina</taxon>
        <taxon>Dothideomycetes</taxon>
        <taxon>Dothideomycetidae</taxon>
        <taxon>Dothideales</taxon>
        <taxon>Dothioraceae</taxon>
        <taxon>Neodothiora</taxon>
    </lineage>
</organism>
<comment type="catalytic activity">
    <reaction evidence="6">
        <text>3-phenylpyruvate = enol-phenylpyruvate</text>
        <dbReference type="Rhea" id="RHEA:17097"/>
        <dbReference type="ChEBI" id="CHEBI:16815"/>
        <dbReference type="ChEBI" id="CHEBI:18005"/>
        <dbReference type="EC" id="5.3.2.1"/>
    </reaction>
</comment>
<protein>
    <recommendedName>
        <fullName evidence="12">L-dopachrome isomerase</fullName>
        <ecNumber evidence="9">5.3.2.1</ecNumber>
        <ecNumber evidence="8">5.3.3.12</ecNumber>
    </recommendedName>
    <alternativeName>
        <fullName evidence="10">L-dopachrome tautomerase</fullName>
    </alternativeName>
    <alternativeName>
        <fullName evidence="11">Phenylpyruvate tautomerase</fullName>
    </alternativeName>
</protein>
<proteinExistence type="inferred from homology"/>
<evidence type="ECO:0000256" key="3">
    <source>
        <dbReference type="ARBA" id="ARBA00022514"/>
    </source>
</evidence>
<dbReference type="Proteomes" id="UP001562354">
    <property type="component" value="Unassembled WGS sequence"/>
</dbReference>
<reference evidence="14 15" key="1">
    <citation type="submission" date="2024-07" db="EMBL/GenBank/DDBJ databases">
        <title>Draft sequence of the Neodothiora populina.</title>
        <authorList>
            <person name="Drown D.D."/>
            <person name="Schuette U.S."/>
            <person name="Buechlein A.B."/>
            <person name="Rusch D.R."/>
            <person name="Winton L.W."/>
            <person name="Adams G.A."/>
        </authorList>
    </citation>
    <scope>NUCLEOTIDE SEQUENCE [LARGE SCALE GENOMIC DNA]</scope>
    <source>
        <strain evidence="14 15">CPC 39397</strain>
    </source>
</reference>
<feature type="region of interest" description="Disordered" evidence="13">
    <location>
        <begin position="196"/>
        <end position="241"/>
    </location>
</feature>
<keyword evidence="4" id="KW-0964">Secreted</keyword>
<evidence type="ECO:0000313" key="15">
    <source>
        <dbReference type="Proteomes" id="UP001562354"/>
    </source>
</evidence>
<evidence type="ECO:0000256" key="4">
    <source>
        <dbReference type="ARBA" id="ARBA00022525"/>
    </source>
</evidence>
<keyword evidence="15" id="KW-1185">Reference proteome</keyword>
<evidence type="ECO:0000256" key="6">
    <source>
        <dbReference type="ARBA" id="ARBA00036735"/>
    </source>
</evidence>
<name>A0ABR3P7S7_9PEZI</name>
<dbReference type="EC" id="5.3.2.1" evidence="9"/>
<evidence type="ECO:0000256" key="8">
    <source>
        <dbReference type="ARBA" id="ARBA00038932"/>
    </source>
</evidence>
<gene>
    <name evidence="14" type="ORF">AAFC00_002646</name>
</gene>
<evidence type="ECO:0000256" key="9">
    <source>
        <dbReference type="ARBA" id="ARBA00039086"/>
    </source>
</evidence>
<dbReference type="EC" id="5.3.3.12" evidence="8"/>
<evidence type="ECO:0000256" key="10">
    <source>
        <dbReference type="ARBA" id="ARBA00041631"/>
    </source>
</evidence>
<keyword evidence="5" id="KW-0413">Isomerase</keyword>
<evidence type="ECO:0000256" key="12">
    <source>
        <dbReference type="ARBA" id="ARBA00042730"/>
    </source>
</evidence>
<dbReference type="InterPro" id="IPR001398">
    <property type="entry name" value="Macrophage_inhib_fac"/>
</dbReference>
<evidence type="ECO:0000256" key="7">
    <source>
        <dbReference type="ARBA" id="ARBA00036823"/>
    </source>
</evidence>